<keyword evidence="2" id="KW-1185">Reference proteome</keyword>
<gene>
    <name evidence="1" type="ORF">FGKAn22_23290</name>
</gene>
<protein>
    <submittedName>
        <fullName evidence="1">Uncharacterized protein</fullName>
    </submittedName>
</protein>
<dbReference type="KEGG" id="fku:FGKAn22_23290"/>
<accession>A0AAN1T1H3</accession>
<organism evidence="1 2">
    <name type="scientific">Ferrigenium kumadai</name>
    <dbReference type="NCBI Taxonomy" id="1682490"/>
    <lineage>
        <taxon>Bacteria</taxon>
        <taxon>Pseudomonadati</taxon>
        <taxon>Pseudomonadota</taxon>
        <taxon>Betaproteobacteria</taxon>
        <taxon>Nitrosomonadales</taxon>
        <taxon>Gallionellaceae</taxon>
        <taxon>Ferrigenium</taxon>
    </lineage>
</organism>
<dbReference type="EMBL" id="AP019536">
    <property type="protein sequence ID" value="BBJ00637.1"/>
    <property type="molecule type" value="Genomic_DNA"/>
</dbReference>
<reference evidence="1 2" key="1">
    <citation type="submission" date="2019-03" db="EMBL/GenBank/DDBJ databases">
        <title>Complete genome sequence of Ferrigenium kumadai strain An22, a microaerophilic iron-oxidizing bacterium isolated from a paddy field soil.</title>
        <authorList>
            <person name="Watanabe T."/>
            <person name="Asakawa S."/>
        </authorList>
    </citation>
    <scope>NUCLEOTIDE SEQUENCE [LARGE SCALE GENOMIC DNA]</scope>
    <source>
        <strain evidence="1 2">An22</strain>
    </source>
</reference>
<dbReference type="AlphaFoldDB" id="A0AAN1T1H3"/>
<name>A0AAN1T1H3_9PROT</name>
<evidence type="ECO:0000313" key="1">
    <source>
        <dbReference type="EMBL" id="BBJ00637.1"/>
    </source>
</evidence>
<evidence type="ECO:0000313" key="2">
    <source>
        <dbReference type="Proteomes" id="UP001319121"/>
    </source>
</evidence>
<proteinExistence type="predicted"/>
<sequence length="42" mass="4682">MTGRHYSPDNAIKIGLDDMNLATVNRIHGMLIDVDPDNVDFP</sequence>
<dbReference type="Proteomes" id="UP001319121">
    <property type="component" value="Chromosome"/>
</dbReference>